<name>A0ABR1E3M1_NECAM</name>
<sequence length="652" mass="73827">MHRPSAESPKNDVHAQRMGLGCSIHAQRNEHIRMHQLRLSGSGTEHDERPDPELGRRRRAAWGAHKSIEDVVKKTRNTRLRAHSFNTTVLPTLTYASQTWAFRKQEENAVSVIERAIERVMLGVSCFTQVRDGIRSSLLRRRSKIRDAATFAKEDKIRWAGHVIRFNDNRWTRAVSDYRKTADTMEEPLGYSGTRSGQMEELLAPARPVRRKAGVKVIKSHHTLAVSTPTYTRRMRVALLLTFIVSYSFARVFQIPLVHDVAEMTRTIWKGTQAAQLSGMKVRQKEEMGNFAEEKSYPQNVKTHLGVGWIGEIRIGTPPQTFNVLFDTATAEFWVPDYTCAESKNPTCELAVCDTGKACSIFCPDMTCCEENPMPRKLNPCRGKRYFNQRQSDSYVVMDKQFNRSGENAILGFIGQDTVQLGEKGPDSLVIPAATFGQVKELGVNYAWTPFDGVLGLGFSTLSKENFVSAFEQAYKREIVDPVFTLFLKQNSEGGVITFGGPDKQHCGDLLEYEKLVDGPAGWQFKMKTFVGPGIQSRNGWEIAVENNNPSIGMPDFFRRLIARETAAKHDEEEDVYYVDCNTKFTFEFGIGNHNYTVDSKNLIREVEDGECILNLNDYNTSLRRHSGGLRRVLRTVAELTETVHRYATSLL</sequence>
<organism evidence="4 5">
    <name type="scientific">Necator americanus</name>
    <name type="common">Human hookworm</name>
    <dbReference type="NCBI Taxonomy" id="51031"/>
    <lineage>
        <taxon>Eukaryota</taxon>
        <taxon>Metazoa</taxon>
        <taxon>Ecdysozoa</taxon>
        <taxon>Nematoda</taxon>
        <taxon>Chromadorea</taxon>
        <taxon>Rhabditida</taxon>
        <taxon>Rhabditina</taxon>
        <taxon>Rhabditomorpha</taxon>
        <taxon>Strongyloidea</taxon>
        <taxon>Ancylostomatidae</taxon>
        <taxon>Bunostominae</taxon>
        <taxon>Necator</taxon>
    </lineage>
</organism>
<gene>
    <name evidence="4" type="primary">Necator_chrV.g20029</name>
    <name evidence="4" type="ORF">RB195_015237</name>
</gene>
<feature type="domain" description="Peptidase A1" evidence="3">
    <location>
        <begin position="309"/>
        <end position="648"/>
    </location>
</feature>
<dbReference type="InterPro" id="IPR021109">
    <property type="entry name" value="Peptidase_aspartic_dom_sf"/>
</dbReference>
<dbReference type="PROSITE" id="PS51767">
    <property type="entry name" value="PEPTIDASE_A1"/>
    <property type="match status" value="1"/>
</dbReference>
<proteinExistence type="inferred from homology"/>
<dbReference type="EMBL" id="JAVFWL010000005">
    <property type="protein sequence ID" value="KAK6757289.1"/>
    <property type="molecule type" value="Genomic_DNA"/>
</dbReference>
<accession>A0ABR1E3M1</accession>
<dbReference type="PRINTS" id="PR00792">
    <property type="entry name" value="PEPSIN"/>
</dbReference>
<evidence type="ECO:0000313" key="4">
    <source>
        <dbReference type="EMBL" id="KAK6757289.1"/>
    </source>
</evidence>
<feature type="compositionally biased region" description="Basic and acidic residues" evidence="2">
    <location>
        <begin position="44"/>
        <end position="55"/>
    </location>
</feature>
<reference evidence="4 5" key="1">
    <citation type="submission" date="2023-08" db="EMBL/GenBank/DDBJ databases">
        <title>A Necator americanus chromosomal reference genome.</title>
        <authorList>
            <person name="Ilik V."/>
            <person name="Petrzelkova K.J."/>
            <person name="Pardy F."/>
            <person name="Fuh T."/>
            <person name="Niatou-Singa F.S."/>
            <person name="Gouil Q."/>
            <person name="Baker L."/>
            <person name="Ritchie M.E."/>
            <person name="Jex A.R."/>
            <person name="Gazzola D."/>
            <person name="Li H."/>
            <person name="Toshio Fujiwara R."/>
            <person name="Zhan B."/>
            <person name="Aroian R.V."/>
            <person name="Pafco B."/>
            <person name="Schwarz E.M."/>
        </authorList>
    </citation>
    <scope>NUCLEOTIDE SEQUENCE [LARGE SCALE GENOMIC DNA]</scope>
    <source>
        <strain evidence="4 5">Aroian</strain>
        <tissue evidence="4">Whole animal</tissue>
    </source>
</reference>
<comment type="similarity">
    <text evidence="1">Belongs to the peptidase A1 family.</text>
</comment>
<evidence type="ECO:0000256" key="1">
    <source>
        <dbReference type="ARBA" id="ARBA00007447"/>
    </source>
</evidence>
<dbReference type="SUPFAM" id="SSF50630">
    <property type="entry name" value="Acid proteases"/>
    <property type="match status" value="1"/>
</dbReference>
<dbReference type="InterPro" id="IPR001461">
    <property type="entry name" value="Aspartic_peptidase_A1"/>
</dbReference>
<protein>
    <recommendedName>
        <fullName evidence="3">Peptidase A1 domain-containing protein</fullName>
    </recommendedName>
</protein>
<dbReference type="Proteomes" id="UP001303046">
    <property type="component" value="Unassembled WGS sequence"/>
</dbReference>
<dbReference type="InterPro" id="IPR034164">
    <property type="entry name" value="Pepsin-like_dom"/>
</dbReference>
<dbReference type="InterPro" id="IPR033121">
    <property type="entry name" value="PEPTIDASE_A1"/>
</dbReference>
<dbReference type="PANTHER" id="PTHR47966:SF45">
    <property type="entry name" value="PEPTIDASE A1 DOMAIN-CONTAINING PROTEIN"/>
    <property type="match status" value="1"/>
</dbReference>
<feature type="region of interest" description="Disordered" evidence="2">
    <location>
        <begin position="39"/>
        <end position="60"/>
    </location>
</feature>
<dbReference type="Pfam" id="PF00026">
    <property type="entry name" value="Asp"/>
    <property type="match status" value="1"/>
</dbReference>
<evidence type="ECO:0000256" key="2">
    <source>
        <dbReference type="SAM" id="MobiDB-lite"/>
    </source>
</evidence>
<evidence type="ECO:0000259" key="3">
    <source>
        <dbReference type="PROSITE" id="PS51767"/>
    </source>
</evidence>
<dbReference type="Gene3D" id="2.40.70.10">
    <property type="entry name" value="Acid Proteases"/>
    <property type="match status" value="2"/>
</dbReference>
<keyword evidence="5" id="KW-1185">Reference proteome</keyword>
<dbReference type="PANTHER" id="PTHR47966">
    <property type="entry name" value="BETA-SITE APP-CLEAVING ENZYME, ISOFORM A-RELATED"/>
    <property type="match status" value="1"/>
</dbReference>
<dbReference type="CDD" id="cd05471">
    <property type="entry name" value="pepsin_like"/>
    <property type="match status" value="1"/>
</dbReference>
<comment type="caution">
    <text evidence="4">The sequence shown here is derived from an EMBL/GenBank/DDBJ whole genome shotgun (WGS) entry which is preliminary data.</text>
</comment>
<evidence type="ECO:0000313" key="5">
    <source>
        <dbReference type="Proteomes" id="UP001303046"/>
    </source>
</evidence>